<dbReference type="PANTHER" id="PTHR33620:SF1">
    <property type="entry name" value="UREASE ACCESSORY PROTEIN F"/>
    <property type="match status" value="1"/>
</dbReference>
<comment type="caution">
    <text evidence="4">The sequence shown here is derived from an EMBL/GenBank/DDBJ whole genome shotgun (WGS) entry which is preliminary data.</text>
</comment>
<reference evidence="4 5" key="1">
    <citation type="journal article" date="2019" name="Int. J. Syst. Evol. Microbiol.">
        <title>The Global Catalogue of Microorganisms (GCM) 10K type strain sequencing project: providing services to taxonomists for standard genome sequencing and annotation.</title>
        <authorList>
            <consortium name="The Broad Institute Genomics Platform"/>
            <consortium name="The Broad Institute Genome Sequencing Center for Infectious Disease"/>
            <person name="Wu L."/>
            <person name="Ma J."/>
        </authorList>
    </citation>
    <scope>NUCLEOTIDE SEQUENCE [LARGE SCALE GENOMIC DNA]</scope>
    <source>
        <strain evidence="4 5">JCM 13850</strain>
    </source>
</reference>
<gene>
    <name evidence="3" type="primary">ureF</name>
    <name evidence="4" type="ORF">GCM10009727_43090</name>
</gene>
<keyword evidence="3" id="KW-0963">Cytoplasm</keyword>
<comment type="subcellular location">
    <subcellularLocation>
        <location evidence="3">Cytoplasm</location>
    </subcellularLocation>
</comment>
<keyword evidence="5" id="KW-1185">Reference proteome</keyword>
<dbReference type="RefSeq" id="WP_344269808.1">
    <property type="nucleotide sequence ID" value="NZ_BAAAMR010000037.1"/>
</dbReference>
<comment type="function">
    <text evidence="3">Required for maturation of urease via the functional incorporation of the urease nickel metallocenter.</text>
</comment>
<evidence type="ECO:0000256" key="1">
    <source>
        <dbReference type="ARBA" id="ARBA00022988"/>
    </source>
</evidence>
<dbReference type="Gene3D" id="1.10.4190.10">
    <property type="entry name" value="Urease accessory protein UreF"/>
    <property type="match status" value="1"/>
</dbReference>
<dbReference type="PIRSF" id="PIRSF009467">
    <property type="entry name" value="Ureas_acces_UreF"/>
    <property type="match status" value="1"/>
</dbReference>
<evidence type="ECO:0000256" key="2">
    <source>
        <dbReference type="ARBA" id="ARBA00023186"/>
    </source>
</evidence>
<keyword evidence="2 3" id="KW-0143">Chaperone</keyword>
<dbReference type="EMBL" id="BAAAMR010000037">
    <property type="protein sequence ID" value="GAA2143813.1"/>
    <property type="molecule type" value="Genomic_DNA"/>
</dbReference>
<dbReference type="HAMAP" id="MF_01385">
    <property type="entry name" value="UreF"/>
    <property type="match status" value="1"/>
</dbReference>
<dbReference type="InterPro" id="IPR038277">
    <property type="entry name" value="UreF_sf"/>
</dbReference>
<evidence type="ECO:0000313" key="5">
    <source>
        <dbReference type="Proteomes" id="UP001501020"/>
    </source>
</evidence>
<keyword evidence="1 3" id="KW-0996">Nickel insertion</keyword>
<dbReference type="InterPro" id="IPR002639">
    <property type="entry name" value="UreF"/>
</dbReference>
<comment type="subunit">
    <text evidence="3">UreD, UreF and UreG form a complex that acts as a GTP-hydrolysis-dependent molecular chaperone, activating the urease apoprotein by helping to assemble the nickel containing metallocenter of UreC. The UreE protein probably delivers the nickel.</text>
</comment>
<name>A0ABN2ZKU1_9ACTN</name>
<dbReference type="PANTHER" id="PTHR33620">
    <property type="entry name" value="UREASE ACCESSORY PROTEIN F"/>
    <property type="match status" value="1"/>
</dbReference>
<dbReference type="Pfam" id="PF01730">
    <property type="entry name" value="UreF"/>
    <property type="match status" value="1"/>
</dbReference>
<evidence type="ECO:0000313" key="4">
    <source>
        <dbReference type="EMBL" id="GAA2143813.1"/>
    </source>
</evidence>
<proteinExistence type="inferred from homology"/>
<evidence type="ECO:0000256" key="3">
    <source>
        <dbReference type="HAMAP-Rule" id="MF_01385"/>
    </source>
</evidence>
<accession>A0ABN2ZKU1</accession>
<organism evidence="4 5">
    <name type="scientific">Actinomadura napierensis</name>
    <dbReference type="NCBI Taxonomy" id="267854"/>
    <lineage>
        <taxon>Bacteria</taxon>
        <taxon>Bacillati</taxon>
        <taxon>Actinomycetota</taxon>
        <taxon>Actinomycetes</taxon>
        <taxon>Streptosporangiales</taxon>
        <taxon>Thermomonosporaceae</taxon>
        <taxon>Actinomadura</taxon>
    </lineage>
</organism>
<comment type="similarity">
    <text evidence="3">Belongs to the UreF family.</text>
</comment>
<protein>
    <recommendedName>
        <fullName evidence="3">Urease accessory protein UreF</fullName>
    </recommendedName>
</protein>
<sequence length="243" mass="24098">MALPASLLLLADSRLPAGGHAHSGGLEPAAEASAVTDLPTLTAFLRGRLATTGLVAAALSAAACAHAARAVDGAARAREEPGGDGGLGGHEAWPVLDAEADARMPSPAGRRASRAQGRSLLRAVRGMSPHPVLDVLAAFSAPHHPLVLGAAVAVTGGSPADAASIGAYGAVTGPASAAVRLLGLDPLAVHRALADLVPHVDAVAAEAAGHARADPRELPAASAPALDVFAELHLQANLRLFES</sequence>
<dbReference type="Proteomes" id="UP001501020">
    <property type="component" value="Unassembled WGS sequence"/>
</dbReference>